<comment type="function">
    <text evidence="6">Catalyzes the reduction of dTDP-6-deoxy-L-lyxo-4-hexulose to yield dTDP-L-rhamnose.</text>
</comment>
<dbReference type="InterPro" id="IPR036291">
    <property type="entry name" value="NAD(P)-bd_dom_sf"/>
</dbReference>
<dbReference type="AlphaFoldDB" id="A0A5B2VCB4"/>
<organism evidence="8 9">
    <name type="scientific">Salinarimonas soli</name>
    <dbReference type="NCBI Taxonomy" id="1638099"/>
    <lineage>
        <taxon>Bacteria</taxon>
        <taxon>Pseudomonadati</taxon>
        <taxon>Pseudomonadota</taxon>
        <taxon>Alphaproteobacteria</taxon>
        <taxon>Hyphomicrobiales</taxon>
        <taxon>Salinarimonadaceae</taxon>
        <taxon>Salinarimonas</taxon>
    </lineage>
</organism>
<dbReference type="Gene3D" id="3.40.50.720">
    <property type="entry name" value="NAD(P)-binding Rossmann-like Domain"/>
    <property type="match status" value="1"/>
</dbReference>
<dbReference type="Gene3D" id="3.20.20.80">
    <property type="entry name" value="Glycosidases"/>
    <property type="match status" value="1"/>
</dbReference>
<dbReference type="EC" id="1.1.1.133" evidence="3 6"/>
<evidence type="ECO:0000256" key="3">
    <source>
        <dbReference type="ARBA" id="ARBA00012929"/>
    </source>
</evidence>
<dbReference type="UniPathway" id="UPA00124"/>
<gene>
    <name evidence="8" type="ORF">F0L46_18150</name>
</gene>
<feature type="domain" description="RmlD-like substrate binding" evidence="7">
    <location>
        <begin position="445"/>
        <end position="677"/>
    </location>
</feature>
<dbReference type="InterPro" id="IPR001360">
    <property type="entry name" value="Glyco_hydro_1"/>
</dbReference>
<accession>A0A5B2VCB4</accession>
<keyword evidence="6" id="KW-0521">NADP</keyword>
<evidence type="ECO:0000313" key="9">
    <source>
        <dbReference type="Proteomes" id="UP000323142"/>
    </source>
</evidence>
<dbReference type="EMBL" id="VUOA01000033">
    <property type="protein sequence ID" value="KAA2235747.1"/>
    <property type="molecule type" value="Genomic_DNA"/>
</dbReference>
<proteinExistence type="inferred from homology"/>
<dbReference type="GO" id="GO:0005975">
    <property type="term" value="P:carbohydrate metabolic process"/>
    <property type="evidence" value="ECO:0007669"/>
    <property type="project" value="InterPro"/>
</dbReference>
<dbReference type="InterPro" id="IPR029903">
    <property type="entry name" value="RmlD-like-bd"/>
</dbReference>
<evidence type="ECO:0000256" key="4">
    <source>
        <dbReference type="ARBA" id="ARBA00017099"/>
    </source>
</evidence>
<dbReference type="GO" id="GO:0019305">
    <property type="term" value="P:dTDP-rhamnose biosynthetic process"/>
    <property type="evidence" value="ECO:0007669"/>
    <property type="project" value="UniProtKB-UniPathway"/>
</dbReference>
<evidence type="ECO:0000256" key="6">
    <source>
        <dbReference type="RuleBase" id="RU364082"/>
    </source>
</evidence>
<dbReference type="CDD" id="cd05254">
    <property type="entry name" value="dTDP_HR_like_SDR_e"/>
    <property type="match status" value="1"/>
</dbReference>
<comment type="catalytic activity">
    <reaction evidence="5 6">
        <text>dTDP-beta-L-rhamnose + NADP(+) = dTDP-4-dehydro-beta-L-rhamnose + NADPH + H(+)</text>
        <dbReference type="Rhea" id="RHEA:21796"/>
        <dbReference type="ChEBI" id="CHEBI:15378"/>
        <dbReference type="ChEBI" id="CHEBI:57510"/>
        <dbReference type="ChEBI" id="CHEBI:57783"/>
        <dbReference type="ChEBI" id="CHEBI:58349"/>
        <dbReference type="ChEBI" id="CHEBI:62830"/>
        <dbReference type="EC" id="1.1.1.133"/>
    </reaction>
</comment>
<dbReference type="PANTHER" id="PTHR10491">
    <property type="entry name" value="DTDP-4-DEHYDRORHAMNOSE REDUCTASE"/>
    <property type="match status" value="1"/>
</dbReference>
<dbReference type="InterPro" id="IPR005913">
    <property type="entry name" value="dTDP_dehydrorham_reduct"/>
</dbReference>
<evidence type="ECO:0000256" key="1">
    <source>
        <dbReference type="ARBA" id="ARBA00004781"/>
    </source>
</evidence>
<dbReference type="Proteomes" id="UP000323142">
    <property type="component" value="Unassembled WGS sequence"/>
</dbReference>
<protein>
    <recommendedName>
        <fullName evidence="4 6">dTDP-4-dehydrorhamnose reductase</fullName>
        <ecNumber evidence="3 6">1.1.1.133</ecNumber>
    </recommendedName>
</protein>
<keyword evidence="9" id="KW-1185">Reference proteome</keyword>
<dbReference type="RefSeq" id="WP_149820137.1">
    <property type="nucleotide sequence ID" value="NZ_VUOA01000033.1"/>
</dbReference>
<comment type="caution">
    <text evidence="8">The sequence shown here is derived from an EMBL/GenBank/DDBJ whole genome shotgun (WGS) entry which is preliminary data.</text>
</comment>
<dbReference type="GO" id="GO:0004553">
    <property type="term" value="F:hydrolase activity, hydrolyzing O-glycosyl compounds"/>
    <property type="evidence" value="ECO:0007669"/>
    <property type="project" value="InterPro"/>
</dbReference>
<dbReference type="OrthoDB" id="9803892at2"/>
<dbReference type="GO" id="GO:0008831">
    <property type="term" value="F:dTDP-4-dehydrorhamnose reductase activity"/>
    <property type="evidence" value="ECO:0007669"/>
    <property type="project" value="UniProtKB-EC"/>
</dbReference>
<dbReference type="SUPFAM" id="SSF51735">
    <property type="entry name" value="NAD(P)-binding Rossmann-fold domains"/>
    <property type="match status" value="1"/>
</dbReference>
<dbReference type="Pfam" id="PF04321">
    <property type="entry name" value="RmlD_sub_bind"/>
    <property type="match status" value="1"/>
</dbReference>
<comment type="similarity">
    <text evidence="2 6">Belongs to the dTDP-4-dehydrorhamnose reductase family.</text>
</comment>
<name>A0A5B2VCB4_9HYPH</name>
<dbReference type="InterPro" id="IPR017853">
    <property type="entry name" value="GH"/>
</dbReference>
<reference evidence="8 9" key="1">
    <citation type="submission" date="2019-09" db="EMBL/GenBank/DDBJ databases">
        <title>Salinarimonas rosea gen. nov., sp. nov., a new member of the a-2 subgroup of the Proteobacteria.</title>
        <authorList>
            <person name="Liu J."/>
        </authorList>
    </citation>
    <scope>NUCLEOTIDE SEQUENCE [LARGE SCALE GENOMIC DNA]</scope>
    <source>
        <strain evidence="8 9">BN140002</strain>
    </source>
</reference>
<evidence type="ECO:0000313" key="8">
    <source>
        <dbReference type="EMBL" id="KAA2235747.1"/>
    </source>
</evidence>
<evidence type="ECO:0000256" key="2">
    <source>
        <dbReference type="ARBA" id="ARBA00010944"/>
    </source>
</evidence>
<comment type="cofactor">
    <cofactor evidence="6">
        <name>Mg(2+)</name>
        <dbReference type="ChEBI" id="CHEBI:18420"/>
    </cofactor>
    <text evidence="6">Binds 1 Mg(2+) ion per monomer.</text>
</comment>
<dbReference type="Pfam" id="PF00232">
    <property type="entry name" value="Glyco_hydro_1"/>
    <property type="match status" value="1"/>
</dbReference>
<evidence type="ECO:0000256" key="5">
    <source>
        <dbReference type="ARBA" id="ARBA00048200"/>
    </source>
</evidence>
<dbReference type="PANTHER" id="PTHR10491:SF4">
    <property type="entry name" value="METHIONINE ADENOSYLTRANSFERASE 2 SUBUNIT BETA"/>
    <property type="match status" value="1"/>
</dbReference>
<reference evidence="8 9" key="2">
    <citation type="submission" date="2019-09" db="EMBL/GenBank/DDBJ databases">
        <authorList>
            <person name="Jin C."/>
        </authorList>
    </citation>
    <scope>NUCLEOTIDE SEQUENCE [LARGE SCALE GENOMIC DNA]</scope>
    <source>
        <strain evidence="8 9">BN140002</strain>
    </source>
</reference>
<comment type="pathway">
    <text evidence="1 6">Carbohydrate biosynthesis; dTDP-L-rhamnose biosynthesis.</text>
</comment>
<dbReference type="SUPFAM" id="SSF51445">
    <property type="entry name" value="(Trans)glycosidases"/>
    <property type="match status" value="1"/>
</dbReference>
<sequence>MADRQPIELWGGLECTIARVGDDYRDQLAETGHRDRPGDLDLVAGLGIRTLRYPVLWESVAPDHPERCDFRWHDERFAQLRALGIRPIAGLVHHGSGPRYTSLVDPAFPDLFAAYAARVAERYPWVDLWTPVNEPLTTARFSGLYGHWYPHGHDEATFLRALVVECKATLLAMRAIRRVNPTAQLVQTDDLGKIFSTPTLAYQAEYENERRWLTFDLLCGRVGPGHRFWRTFLDAGVPEADLALLRDGDGAPDIFGINHYLTSDRYLDQRLDRYPEHHRGGNGRHRYADAEAVRVHLPESEIGFAARLRETWARYGRPIAITEVHHGCSRDEQLRWLVEVWNAAHTVRDEGVDMRGVTIWTLFGTMDWSSLLTQRRGHYEAGPFDVRGPAPRRTALAHAAESLAKTGAYDHPVLDRAGWWWRDERFYRPKGRAAGSGVRVAVPRRVLVTGATGTLGRAMARVCDHRGLDHVVTSRAELDIADRASVRAALERHRPWAVVNTAGYVRVADAEREPERCRRENADGAAVLAEACAGLGIPYLTFSSDLVFDGRKGAAYVESDPAAPAGVYGATKAEAERRVLEAHPGALVARTSAFFGPWDRHNFVWAVLNAVNAGRAFEAGQDVVSPTYVPDLVHGALDLLIDGGQGVWHLANRGSMSWAELARHVTVAAGFDPDLVRVTGEGPVRDTTLSSERGLLLPELEGAIDRYFREADGDWVLDDVALAAE</sequence>
<evidence type="ECO:0000259" key="7">
    <source>
        <dbReference type="Pfam" id="PF04321"/>
    </source>
</evidence>
<keyword evidence="6" id="KW-0560">Oxidoreductase</keyword>